<sequence>MWVLIFWMLSPHSLSVIGESQPTLQVETQVFNSERACKDAFADIKKLNNGDLKLRGVCVPKD</sequence>
<evidence type="ECO:0000313" key="2">
    <source>
        <dbReference type="Proteomes" id="UP000192573"/>
    </source>
</evidence>
<dbReference type="EMBL" id="NAEW01000032">
    <property type="protein sequence ID" value="OQM39134.1"/>
    <property type="molecule type" value="Genomic_DNA"/>
</dbReference>
<gene>
    <name evidence="1" type="ORF">BZK42_26440</name>
</gene>
<evidence type="ECO:0000313" key="1">
    <source>
        <dbReference type="EMBL" id="OQM39134.1"/>
    </source>
</evidence>
<dbReference type="Proteomes" id="UP000192573">
    <property type="component" value="Unassembled WGS sequence"/>
</dbReference>
<dbReference type="AlphaFoldDB" id="A0A1V8NRU7"/>
<name>A0A1V8NRU7_CITBR</name>
<accession>A0A1V8NRU7</accession>
<proteinExistence type="predicted"/>
<reference evidence="1 2" key="1">
    <citation type="submission" date="2017-03" db="EMBL/GenBank/DDBJ databases">
        <authorList>
            <person name="Afonso C.L."/>
            <person name="Miller P.J."/>
            <person name="Scott M.A."/>
            <person name="Spackman E."/>
            <person name="Goraichik I."/>
            <person name="Dimitrov K.M."/>
            <person name="Suarez D.L."/>
            <person name="Swayne D.E."/>
        </authorList>
    </citation>
    <scope>NUCLEOTIDE SEQUENCE [LARGE SCALE GENOMIC DNA]</scope>
    <source>
        <strain evidence="1 2">ATCC 51113</strain>
    </source>
</reference>
<comment type="caution">
    <text evidence="1">The sequence shown here is derived from an EMBL/GenBank/DDBJ whole genome shotgun (WGS) entry which is preliminary data.</text>
</comment>
<protein>
    <submittedName>
        <fullName evidence="1">Uncharacterized protein</fullName>
    </submittedName>
</protein>
<dbReference type="RefSeq" id="WP_080861033.1">
    <property type="nucleotide sequence ID" value="NZ_CP077405.1"/>
</dbReference>
<organism evidence="1 2">
    <name type="scientific">Citrobacter braakii</name>
    <dbReference type="NCBI Taxonomy" id="57706"/>
    <lineage>
        <taxon>Bacteria</taxon>
        <taxon>Pseudomonadati</taxon>
        <taxon>Pseudomonadota</taxon>
        <taxon>Gammaproteobacteria</taxon>
        <taxon>Enterobacterales</taxon>
        <taxon>Enterobacteriaceae</taxon>
        <taxon>Citrobacter</taxon>
        <taxon>Citrobacter freundii complex</taxon>
    </lineage>
</organism>